<proteinExistence type="predicted"/>
<dbReference type="AlphaFoldDB" id="F7Z9W0"/>
<keyword evidence="1" id="KW-0812">Transmembrane</keyword>
<evidence type="ECO:0000313" key="3">
    <source>
        <dbReference type="Proteomes" id="UP000001353"/>
    </source>
</evidence>
<evidence type="ECO:0000313" key="2">
    <source>
        <dbReference type="EMBL" id="AEI92919.1"/>
    </source>
</evidence>
<keyword evidence="3" id="KW-1185">Reference proteome</keyword>
<keyword evidence="1" id="KW-0472">Membrane</keyword>
<protein>
    <submittedName>
        <fullName evidence="2">Uncharacterized protein</fullName>
    </submittedName>
</protein>
<sequence>MSHKVFHRFRHAACRCKKKTVLGTWILIGIYVQITIGMGYWYALHEASFELAIAQRCVDSWPTPRRQKPAH</sequence>
<name>F7Z9W0_ROSLO</name>
<reference evidence="2 3" key="1">
    <citation type="journal article" date="2011" name="BMC Genomics">
        <title>Comparative genome analysis and genome-guided physiological analysis of Roseobacter litoralis.</title>
        <authorList>
            <person name="Kalhoefer D."/>
            <person name="Thole S."/>
            <person name="Voget S."/>
            <person name="Lehmann R."/>
            <person name="Liesegang H."/>
            <person name="Wollher A."/>
            <person name="Daniel R."/>
            <person name="Simon M."/>
            <person name="Brinkhoff T."/>
        </authorList>
    </citation>
    <scope>NUCLEOTIDE SEQUENCE [LARGE SCALE GENOMIC DNA]</scope>
    <source>
        <strain evidence="3">ATCC 49566 / DSM 6996 / JCM 21268 / NBRC 15278 / OCh 149</strain>
    </source>
</reference>
<gene>
    <name evidence="2" type="ordered locus">RLO149_c008960</name>
</gene>
<feature type="transmembrane region" description="Helical" evidence="1">
    <location>
        <begin position="21"/>
        <end position="43"/>
    </location>
</feature>
<keyword evidence="1" id="KW-1133">Transmembrane helix</keyword>
<evidence type="ECO:0000256" key="1">
    <source>
        <dbReference type="SAM" id="Phobius"/>
    </source>
</evidence>
<dbReference type="EMBL" id="CP002623">
    <property type="protein sequence ID" value="AEI92919.1"/>
    <property type="molecule type" value="Genomic_DNA"/>
</dbReference>
<organism evidence="2 3">
    <name type="scientific">Roseobacter litoralis (strain ATCC 49566 / DSM 6996 / JCM 21268 / NBRC 15278 / OCh 149)</name>
    <dbReference type="NCBI Taxonomy" id="391595"/>
    <lineage>
        <taxon>Bacteria</taxon>
        <taxon>Pseudomonadati</taxon>
        <taxon>Pseudomonadota</taxon>
        <taxon>Alphaproteobacteria</taxon>
        <taxon>Rhodobacterales</taxon>
        <taxon>Roseobacteraceae</taxon>
        <taxon>Roseobacter</taxon>
    </lineage>
</organism>
<dbReference type="Proteomes" id="UP000001353">
    <property type="component" value="Chromosome"/>
</dbReference>
<dbReference type="KEGG" id="rli:RLO149_c008960"/>
<accession>F7Z9W0</accession>
<dbReference type="HOGENOM" id="CLU_2737537_0_0_5"/>